<dbReference type="GO" id="GO:0002181">
    <property type="term" value="P:cytoplasmic translation"/>
    <property type="evidence" value="ECO:0007669"/>
    <property type="project" value="TreeGrafter"/>
</dbReference>
<organism evidence="7">
    <name type="scientific">Spumella sp. NIES-1846</name>
    <dbReference type="NCBI Taxonomy" id="2490549"/>
    <lineage>
        <taxon>Eukaryota</taxon>
        <taxon>Sar</taxon>
        <taxon>Stramenopiles</taxon>
        <taxon>Ochrophyta</taxon>
        <taxon>Chrysophyceae</taxon>
        <taxon>Chromulinales</taxon>
        <taxon>Chromulinaceae</taxon>
        <taxon>Spumella</taxon>
    </lineage>
</organism>
<dbReference type="InterPro" id="IPR019906">
    <property type="entry name" value="Ribosomal_uL6_bac-type"/>
</dbReference>
<dbReference type="InterPro" id="IPR036789">
    <property type="entry name" value="Ribosomal_uL6-like_a/b-dom_sf"/>
</dbReference>
<dbReference type="InterPro" id="IPR020040">
    <property type="entry name" value="Ribosomal_uL6_a/b-dom"/>
</dbReference>
<dbReference type="Gene3D" id="3.90.930.12">
    <property type="entry name" value="Ribosomal protein L6, alpha-beta domain"/>
    <property type="match status" value="1"/>
</dbReference>
<accession>A0A455RGI5</accession>
<dbReference type="PANTHER" id="PTHR11655:SF14">
    <property type="entry name" value="LARGE RIBOSOMAL SUBUNIT PROTEIN UL6M"/>
    <property type="match status" value="1"/>
</dbReference>
<feature type="domain" description="Large ribosomal subunit protein uL6 alpha-beta" evidence="6">
    <location>
        <begin position="92"/>
        <end position="165"/>
    </location>
</feature>
<evidence type="ECO:0000256" key="4">
    <source>
        <dbReference type="RuleBase" id="RU003869"/>
    </source>
</evidence>
<evidence type="ECO:0000256" key="3">
    <source>
        <dbReference type="ARBA" id="ARBA00023274"/>
    </source>
</evidence>
<evidence type="ECO:0000256" key="5">
    <source>
        <dbReference type="SAM" id="Phobius"/>
    </source>
</evidence>
<dbReference type="GO" id="GO:0019843">
    <property type="term" value="F:rRNA binding"/>
    <property type="evidence" value="ECO:0007669"/>
    <property type="project" value="InterPro"/>
</dbReference>
<evidence type="ECO:0000259" key="6">
    <source>
        <dbReference type="Pfam" id="PF00347"/>
    </source>
</evidence>
<evidence type="ECO:0000256" key="1">
    <source>
        <dbReference type="ARBA" id="ARBA00009356"/>
    </source>
</evidence>
<dbReference type="InterPro" id="IPR000702">
    <property type="entry name" value="Ribosomal_uL6-like"/>
</dbReference>
<dbReference type="SUPFAM" id="SSF56053">
    <property type="entry name" value="Ribosomal protein L6"/>
    <property type="match status" value="2"/>
</dbReference>
<dbReference type="GO" id="GO:0005840">
    <property type="term" value="C:ribosome"/>
    <property type="evidence" value="ECO:0007669"/>
    <property type="project" value="UniProtKB-KW"/>
</dbReference>
<keyword evidence="5" id="KW-0472">Membrane</keyword>
<dbReference type="AlphaFoldDB" id="A0A455RGI5"/>
<dbReference type="GO" id="GO:0003735">
    <property type="term" value="F:structural constituent of ribosome"/>
    <property type="evidence" value="ECO:0007669"/>
    <property type="project" value="InterPro"/>
</dbReference>
<dbReference type="EMBL" id="AP019363">
    <property type="protein sequence ID" value="BBH43083.1"/>
    <property type="molecule type" value="Genomic_DNA"/>
</dbReference>
<name>A0A455RGI5_9STRA</name>
<keyword evidence="5" id="KW-0812">Transmembrane</keyword>
<proteinExistence type="inferred from homology"/>
<keyword evidence="3 4" id="KW-0687">Ribonucleoprotein</keyword>
<gene>
    <name evidence="7" type="primary">rpl6</name>
</gene>
<sequence length="183" mass="21331">MTLITKLSIPQNINLQHFKNIIYFKGPYGLKKLIYLNYVLIFIKLNTLIIQLKPIKKITKKAKAYYGMLSKIIQNIFYGLLYTYTQTLFLKGIGYKFIKEDKKLFIKLGYSHLLSLKIPKAITINIETQTKLIGLCIDKNVLSLFINRIRQFKLPNKYTGQGVLYPNEIIKLKNGKAHKTKKK</sequence>
<keyword evidence="2 4" id="KW-0689">Ribosomal protein</keyword>
<keyword evidence="5" id="KW-1133">Transmembrane helix</keyword>
<evidence type="ECO:0000256" key="2">
    <source>
        <dbReference type="ARBA" id="ARBA00022980"/>
    </source>
</evidence>
<protein>
    <submittedName>
        <fullName evidence="7">Ribosomal protein L6</fullName>
    </submittedName>
</protein>
<evidence type="ECO:0000313" key="7">
    <source>
        <dbReference type="EMBL" id="BBH43083.1"/>
    </source>
</evidence>
<reference evidence="7" key="1">
    <citation type="journal article" date="2019" name="Proc. Natl. Acad. Sci. U.S.A.">
        <title>Principles of plastid reductive evolution illuminated by nonphotosynthetic chrysophytes.</title>
        <authorList>
            <person name="Dorrell R.G."/>
            <person name="Azuma T."/>
            <person name="Nomura M."/>
            <person name="Audren de Kerdre G."/>
            <person name="Paoli L."/>
            <person name="Yang S."/>
            <person name="Bowler C."/>
            <person name="Ishii K."/>
            <person name="Miyashita H."/>
            <person name="Gile G.H."/>
            <person name="Kamikawa R."/>
        </authorList>
    </citation>
    <scope>NUCLEOTIDE SEQUENCE</scope>
    <source>
        <strain evidence="7">NIES-1846</strain>
    </source>
</reference>
<comment type="similarity">
    <text evidence="1 4">Belongs to the universal ribosomal protein uL6 family.</text>
</comment>
<dbReference type="PANTHER" id="PTHR11655">
    <property type="entry name" value="60S/50S RIBOSOMAL PROTEIN L6/L9"/>
    <property type="match status" value="1"/>
</dbReference>
<keyword evidence="7" id="KW-0934">Plastid</keyword>
<feature type="transmembrane region" description="Helical" evidence="5">
    <location>
        <begin position="64"/>
        <end position="84"/>
    </location>
</feature>
<dbReference type="PRINTS" id="PR00059">
    <property type="entry name" value="RIBOSOMALL6"/>
</dbReference>
<dbReference type="Pfam" id="PF00347">
    <property type="entry name" value="Ribosomal_L6"/>
    <property type="match status" value="1"/>
</dbReference>
<feature type="transmembrane region" description="Helical" evidence="5">
    <location>
        <begin position="33"/>
        <end position="52"/>
    </location>
</feature>
<geneLocation type="plastid" evidence="7"/>
<dbReference type="PIRSF" id="PIRSF002162">
    <property type="entry name" value="Ribosomal_L6"/>
    <property type="match status" value="1"/>
</dbReference>
<dbReference type="GO" id="GO:1990904">
    <property type="term" value="C:ribonucleoprotein complex"/>
    <property type="evidence" value="ECO:0007669"/>
    <property type="project" value="UniProtKB-KW"/>
</dbReference>